<evidence type="ECO:0008006" key="5">
    <source>
        <dbReference type="Google" id="ProtNLM"/>
    </source>
</evidence>
<evidence type="ECO:0000313" key="3">
    <source>
        <dbReference type="EMBL" id="MBN6104501.1"/>
    </source>
</evidence>
<dbReference type="RefSeq" id="WP_206230924.1">
    <property type="nucleotide sequence ID" value="NZ_JAFIWB010000031.1"/>
</dbReference>
<name>A0ABS3B8G0_9XANT</name>
<accession>A0ABS3B8G0</accession>
<dbReference type="EMBL" id="JAFIWB010000031">
    <property type="protein sequence ID" value="MBN6104501.1"/>
    <property type="molecule type" value="Genomic_DNA"/>
</dbReference>
<keyword evidence="2" id="KW-0472">Membrane</keyword>
<evidence type="ECO:0000256" key="2">
    <source>
        <dbReference type="SAM" id="Phobius"/>
    </source>
</evidence>
<protein>
    <recommendedName>
        <fullName evidence="5">Molecular chaperone DnaJ</fullName>
    </recommendedName>
</protein>
<feature type="transmembrane region" description="Helical" evidence="2">
    <location>
        <begin position="420"/>
        <end position="438"/>
    </location>
</feature>
<sequence>MSWALAAFGLEEDADERAIKRAYAARLKVTRPDDDPTGFQQLHETYQAALGWARQLAAMRRAAEPAAEGVEDSGDAPQVQAGAAFARTPVALETGPAPVQPAAGAFQPPDVSEAPDSPGGAEASEAPDASQAPPGRRPVTAPSIAPATTDTPSVDMAQLQLRILHQTQRLEPEALRAWLLAQPELWSLDSKPQIGARLQRHLLEHEEALSIYHYKVLADFFDWEQALDAPDPYFVQHACARMHKRWLLQPSGYGELSDALRRRGDPDASVPYVRKLLALLGPTMSDGAVFAAMLWPGRPARVRRLLELIGYVPDGSQPPPPLHRERVGAWYLVSDRHRFNPVAFMVGVARSLIAAAVFLLLCLLLAMVDRNPAPGISPMLKVGCYGAAIIFGGWLAWDCFASLLRWQSRHETDPCVRRPLLQRFFIPILAVAASAFIAADKSSVAAAIALPLLVIAVARWMRRAGYRPQLQWGWGWAWAGFLILKVAFLGVGILIVYPQVTLGFSAIAWLSDLISQWKTRKRAVA</sequence>
<evidence type="ECO:0000313" key="4">
    <source>
        <dbReference type="Proteomes" id="UP000695802"/>
    </source>
</evidence>
<evidence type="ECO:0000256" key="1">
    <source>
        <dbReference type="SAM" id="MobiDB-lite"/>
    </source>
</evidence>
<reference evidence="3 4" key="1">
    <citation type="submission" date="2021-02" db="EMBL/GenBank/DDBJ databases">
        <title>Taxonomically Unique Crown Gall-Associated Xanthomonas Stains Have Deficiency in Virulence Repertories.</title>
        <authorList>
            <person name="Mafakheri H."/>
            <person name="Taghavi S.M."/>
            <person name="Dimkic I."/>
            <person name="Nemanja K."/>
            <person name="Osdaghi E."/>
        </authorList>
    </citation>
    <scope>NUCLEOTIDE SEQUENCE [LARGE SCALE GENOMIC DNA]</scope>
    <source>
        <strain evidence="3 4">FX4</strain>
    </source>
</reference>
<dbReference type="Proteomes" id="UP000695802">
    <property type="component" value="Unassembled WGS sequence"/>
</dbReference>
<feature type="transmembrane region" description="Helical" evidence="2">
    <location>
        <begin position="473"/>
        <end position="497"/>
    </location>
</feature>
<feature type="region of interest" description="Disordered" evidence="1">
    <location>
        <begin position="94"/>
        <end position="152"/>
    </location>
</feature>
<feature type="transmembrane region" description="Helical" evidence="2">
    <location>
        <begin position="444"/>
        <end position="461"/>
    </location>
</feature>
<feature type="transmembrane region" description="Helical" evidence="2">
    <location>
        <begin position="379"/>
        <end position="400"/>
    </location>
</feature>
<organism evidence="3 4">
    <name type="scientific">Xanthomonas bonasiae</name>
    <dbReference type="NCBI Taxonomy" id="2810351"/>
    <lineage>
        <taxon>Bacteria</taxon>
        <taxon>Pseudomonadati</taxon>
        <taxon>Pseudomonadota</taxon>
        <taxon>Gammaproteobacteria</taxon>
        <taxon>Lysobacterales</taxon>
        <taxon>Lysobacteraceae</taxon>
        <taxon>Xanthomonas</taxon>
    </lineage>
</organism>
<keyword evidence="2" id="KW-0812">Transmembrane</keyword>
<proteinExistence type="predicted"/>
<keyword evidence="2" id="KW-1133">Transmembrane helix</keyword>
<comment type="caution">
    <text evidence="3">The sequence shown here is derived from an EMBL/GenBank/DDBJ whole genome shotgun (WGS) entry which is preliminary data.</text>
</comment>
<feature type="transmembrane region" description="Helical" evidence="2">
    <location>
        <begin position="342"/>
        <end position="367"/>
    </location>
</feature>
<keyword evidence="4" id="KW-1185">Reference proteome</keyword>
<gene>
    <name evidence="3" type="ORF">JR064_20250</name>
</gene>